<dbReference type="SMART" id="SM00853">
    <property type="entry name" value="MutL_C"/>
    <property type="match status" value="1"/>
</dbReference>
<dbReference type="InterPro" id="IPR014762">
    <property type="entry name" value="DNA_mismatch_repair_CS"/>
</dbReference>
<accession>E6ST86</accession>
<reference key="1">
    <citation type="submission" date="2010-11" db="EMBL/GenBank/DDBJ databases">
        <title>The complete genome of Bacteroides helcogenes P 36-108.</title>
        <authorList>
            <consortium name="US DOE Joint Genome Institute (JGI-PGF)"/>
            <person name="Lucas S."/>
            <person name="Copeland A."/>
            <person name="Lapidus A."/>
            <person name="Bruce D."/>
            <person name="Goodwin L."/>
            <person name="Pitluck S."/>
            <person name="Kyrpides N."/>
            <person name="Mavromatis K."/>
            <person name="Ivanova N."/>
            <person name="Zeytun A."/>
            <person name="Brettin T."/>
            <person name="Detter J.C."/>
            <person name="Tapia R."/>
            <person name="Han C."/>
            <person name="Land M."/>
            <person name="Hauser L."/>
            <person name="Markowitz V."/>
            <person name="Cheng J.-F."/>
            <person name="Hugenholtz P."/>
            <person name="Woyke T."/>
            <person name="Wu D."/>
            <person name="Gronow S."/>
            <person name="Wellnitz S."/>
            <person name="Brambilla E."/>
            <person name="Klenk H.-P."/>
            <person name="Eisen J.A."/>
        </authorList>
    </citation>
    <scope>NUCLEOTIDE SEQUENCE</scope>
    <source>
        <strain>P 36-108</strain>
    </source>
</reference>
<dbReference type="GO" id="GO:0006298">
    <property type="term" value="P:mismatch repair"/>
    <property type="evidence" value="ECO:0007669"/>
    <property type="project" value="UniProtKB-UniRule"/>
</dbReference>
<dbReference type="eggNOG" id="COG0323">
    <property type="taxonomic scope" value="Bacteria"/>
</dbReference>
<organism evidence="8 9">
    <name type="scientific">Bacteroides helcogenes (strain ATCC 35417 / DSM 20613 / JCM 6297 / CCUG 15421 / P 36-108)</name>
    <dbReference type="NCBI Taxonomy" id="693979"/>
    <lineage>
        <taxon>Bacteria</taxon>
        <taxon>Pseudomonadati</taxon>
        <taxon>Bacteroidota</taxon>
        <taxon>Bacteroidia</taxon>
        <taxon>Bacteroidales</taxon>
        <taxon>Bacteroidaceae</taxon>
        <taxon>Bacteroides</taxon>
    </lineage>
</organism>
<dbReference type="PATRIC" id="fig|693979.3.peg.201"/>
<dbReference type="GO" id="GO:0005524">
    <property type="term" value="F:ATP binding"/>
    <property type="evidence" value="ECO:0007669"/>
    <property type="project" value="InterPro"/>
</dbReference>
<dbReference type="GO" id="GO:0030983">
    <property type="term" value="F:mismatched DNA binding"/>
    <property type="evidence" value="ECO:0007669"/>
    <property type="project" value="InterPro"/>
</dbReference>
<feature type="domain" description="DNA mismatch repair protein S5" evidence="7">
    <location>
        <begin position="209"/>
        <end position="327"/>
    </location>
</feature>
<dbReference type="CDD" id="cd16926">
    <property type="entry name" value="HATPase_MutL-MLH-PMS-like"/>
    <property type="match status" value="1"/>
</dbReference>
<gene>
    <name evidence="5" type="primary">mutL</name>
    <name evidence="8" type="ordered locus">Bache_0187</name>
</gene>
<dbReference type="PANTHER" id="PTHR10073:SF12">
    <property type="entry name" value="DNA MISMATCH REPAIR PROTEIN MLH1"/>
    <property type="match status" value="1"/>
</dbReference>
<protein>
    <recommendedName>
        <fullName evidence="2 5">DNA mismatch repair protein MutL</fullName>
    </recommendedName>
</protein>
<dbReference type="InterPro" id="IPR020568">
    <property type="entry name" value="Ribosomal_Su5_D2-typ_SF"/>
</dbReference>
<dbReference type="GO" id="GO:0016887">
    <property type="term" value="F:ATP hydrolysis activity"/>
    <property type="evidence" value="ECO:0007669"/>
    <property type="project" value="InterPro"/>
</dbReference>
<comment type="similarity">
    <text evidence="1 5">Belongs to the DNA mismatch repair MutL/HexB family.</text>
</comment>
<dbReference type="InterPro" id="IPR020667">
    <property type="entry name" value="DNA_mismatch_repair_MutL"/>
</dbReference>
<dbReference type="Pfam" id="PF01119">
    <property type="entry name" value="DNA_mis_repair"/>
    <property type="match status" value="1"/>
</dbReference>
<reference evidence="8 9" key="2">
    <citation type="journal article" date="2011" name="Stand. Genomic Sci.">
        <title>Complete genome sequence of Bacteroides helcogenes type strain (P 36-108).</title>
        <authorList>
            <person name="Pati A."/>
            <person name="Gronow S."/>
            <person name="Zeytun A."/>
            <person name="Lapidus A."/>
            <person name="Nolan M."/>
            <person name="Hammon N."/>
            <person name="Deshpande S."/>
            <person name="Cheng J.F."/>
            <person name="Tapia R."/>
            <person name="Han C."/>
            <person name="Goodwin L."/>
            <person name="Pitluck S."/>
            <person name="Liolios K."/>
            <person name="Pagani I."/>
            <person name="Ivanova N."/>
            <person name="Mavromatis K."/>
            <person name="Chen A."/>
            <person name="Palaniappan K."/>
            <person name="Land M."/>
            <person name="Hauser L."/>
            <person name="Chang Y.J."/>
            <person name="Jeffries C.D."/>
            <person name="Detter J.C."/>
            <person name="Brambilla E."/>
            <person name="Rohde M."/>
            <person name="Goker M."/>
            <person name="Woyke T."/>
            <person name="Bristow J."/>
            <person name="Eisen J.A."/>
            <person name="Markowitz V."/>
            <person name="Hugenholtz P."/>
            <person name="Kyrpides N.C."/>
            <person name="Klenk H.P."/>
            <person name="Lucas S."/>
        </authorList>
    </citation>
    <scope>NUCLEOTIDE SEQUENCE [LARGE SCALE GENOMIC DNA]</scope>
    <source>
        <strain evidence="9">ATCC 35417 / DSM 20613 / JCM 6297 / CCUG 15421 / P 36-108</strain>
    </source>
</reference>
<comment type="function">
    <text evidence="5">This protein is involved in the repair of mismatches in DNA. It is required for dam-dependent methyl-directed DNA mismatch repair. May act as a 'molecular matchmaker', a protein that promotes the formation of a stable complex between two or more DNA-binding proteins in an ATP-dependent manner without itself being part of a final effector complex.</text>
</comment>
<keyword evidence="9" id="KW-1185">Reference proteome</keyword>
<dbReference type="InterPro" id="IPR038973">
    <property type="entry name" value="MutL/Mlh/Pms-like"/>
</dbReference>
<dbReference type="InterPro" id="IPR042120">
    <property type="entry name" value="MutL_C_dimsub"/>
</dbReference>
<dbReference type="Proteomes" id="UP000008630">
    <property type="component" value="Chromosome"/>
</dbReference>
<proteinExistence type="inferred from homology"/>
<dbReference type="CDD" id="cd00782">
    <property type="entry name" value="MutL_Trans"/>
    <property type="match status" value="1"/>
</dbReference>
<keyword evidence="3 5" id="KW-0227">DNA damage</keyword>
<dbReference type="InterPro" id="IPR037198">
    <property type="entry name" value="MutL_C_sf"/>
</dbReference>
<dbReference type="InterPro" id="IPR042121">
    <property type="entry name" value="MutL_C_regsub"/>
</dbReference>
<evidence type="ECO:0000259" key="7">
    <source>
        <dbReference type="SMART" id="SM01340"/>
    </source>
</evidence>
<dbReference type="Gene3D" id="3.30.230.10">
    <property type="match status" value="1"/>
</dbReference>
<dbReference type="Gene3D" id="3.30.1540.20">
    <property type="entry name" value="MutL, C-terminal domain, dimerisation subdomain"/>
    <property type="match status" value="1"/>
</dbReference>
<dbReference type="Gene3D" id="3.30.565.10">
    <property type="entry name" value="Histidine kinase-like ATPase, C-terminal domain"/>
    <property type="match status" value="1"/>
</dbReference>
<evidence type="ECO:0000256" key="3">
    <source>
        <dbReference type="ARBA" id="ARBA00022763"/>
    </source>
</evidence>
<dbReference type="InterPro" id="IPR002099">
    <property type="entry name" value="MutL/Mlh/PMS"/>
</dbReference>
<dbReference type="InterPro" id="IPR036890">
    <property type="entry name" value="HATPase_C_sf"/>
</dbReference>
<dbReference type="FunFam" id="3.30.565.10:FF:000003">
    <property type="entry name" value="DNA mismatch repair endonuclease MutL"/>
    <property type="match status" value="1"/>
</dbReference>
<dbReference type="RefSeq" id="WP_013545836.1">
    <property type="nucleotide sequence ID" value="NC_014933.1"/>
</dbReference>
<dbReference type="GO" id="GO:0032300">
    <property type="term" value="C:mismatch repair complex"/>
    <property type="evidence" value="ECO:0007669"/>
    <property type="project" value="InterPro"/>
</dbReference>
<dbReference type="OrthoDB" id="9763467at2"/>
<evidence type="ECO:0000259" key="6">
    <source>
        <dbReference type="SMART" id="SM00853"/>
    </source>
</evidence>
<dbReference type="InterPro" id="IPR014721">
    <property type="entry name" value="Ribsml_uS5_D2-typ_fold_subgr"/>
</dbReference>
<dbReference type="PANTHER" id="PTHR10073">
    <property type="entry name" value="DNA MISMATCH REPAIR PROTEIN MLH, PMS, MUTL"/>
    <property type="match status" value="1"/>
</dbReference>
<dbReference type="Pfam" id="PF13589">
    <property type="entry name" value="HATPase_c_3"/>
    <property type="match status" value="1"/>
</dbReference>
<dbReference type="SUPFAM" id="SSF55874">
    <property type="entry name" value="ATPase domain of HSP90 chaperone/DNA topoisomerase II/histidine kinase"/>
    <property type="match status" value="1"/>
</dbReference>
<evidence type="ECO:0000313" key="8">
    <source>
        <dbReference type="EMBL" id="ADV42217.1"/>
    </source>
</evidence>
<name>E6ST86_BACT6</name>
<dbReference type="InterPro" id="IPR013507">
    <property type="entry name" value="DNA_mismatch_S5_2-like"/>
</dbReference>
<dbReference type="HAMAP" id="MF_00149">
    <property type="entry name" value="DNA_mis_repair"/>
    <property type="match status" value="1"/>
</dbReference>
<dbReference type="InterPro" id="IPR014790">
    <property type="entry name" value="MutL_C"/>
</dbReference>
<feature type="domain" description="MutL C-terminal dimerisation" evidence="6">
    <location>
        <begin position="460"/>
        <end position="602"/>
    </location>
</feature>
<dbReference type="GO" id="GO:0140664">
    <property type="term" value="F:ATP-dependent DNA damage sensor activity"/>
    <property type="evidence" value="ECO:0007669"/>
    <property type="project" value="InterPro"/>
</dbReference>
<evidence type="ECO:0000313" key="9">
    <source>
        <dbReference type="Proteomes" id="UP000008630"/>
    </source>
</evidence>
<dbReference type="Pfam" id="PF08676">
    <property type="entry name" value="MutL_C"/>
    <property type="match status" value="1"/>
</dbReference>
<dbReference type="EMBL" id="CP002352">
    <property type="protein sequence ID" value="ADV42217.1"/>
    <property type="molecule type" value="Genomic_DNA"/>
</dbReference>
<keyword evidence="4 5" id="KW-0234">DNA repair</keyword>
<sequence length="644" mass="70967">MSDIIHLLPDSVANQIAAGEVIQRPASVIKELVENAIDAEAQEIHVLVTDAGKTCIQVIDDGKGMSETDARLSFERHATSKIHEAADLFALRTMGFRGEALASIAAVAEVELKTRPASEELGTRLMIAGSKVESQEAVSCPKGSNFSVKNLFFNVPARRKFLKANSTELSNILNEFERIALVHPEVAFYLYSNDTELFNLPVMPLRQRIMSVFGKKLNQQLLAVEVDTTMVKVSGYVAKPETARKKGAHQYFFVNGRYMRHPYFHKAVMDAYEQLIPAGEQISYFIYFEVDPANIDVNIHPTKTEIKFENEQAIWQILSAAVKETLGRFNAVPTIDFDTEDMPDIPAFEQARPIEPPKVHYNTDFNPFKTSSAPSSSYGGDYSRPKMEWEGLYAGVEKASRMNEPVEEELFSEDGREAPSAPLEEMPDGGGMPFLRESAGDTVSSSSLYGDEPVIEKGGRHLQFKGRFILTSVKSGLMLIDQHRAHIRVLFERYLGQIRQKQGVSQGVLFPEIVQLPASEAAVLEDISGDLAAVGFDLSPLGGGSYAINGIPSGIEGLSPVDLIRNMVHTAMEKGNDVKEEVQTILALTLARAAAIVYGQVLSNDEMSNLVDSLFACPSPNYTPDGHTVLATIKEEDIEKLFAK</sequence>
<dbReference type="HOGENOM" id="CLU_004131_4_0_10"/>
<dbReference type="AlphaFoldDB" id="E6ST86"/>
<dbReference type="NCBIfam" id="TIGR00585">
    <property type="entry name" value="mutl"/>
    <property type="match status" value="1"/>
</dbReference>
<dbReference type="STRING" id="693979.Bache_0187"/>
<evidence type="ECO:0000256" key="4">
    <source>
        <dbReference type="ARBA" id="ARBA00023204"/>
    </source>
</evidence>
<dbReference type="Gene3D" id="3.30.1370.100">
    <property type="entry name" value="MutL, C-terminal domain, regulatory subdomain"/>
    <property type="match status" value="1"/>
</dbReference>
<dbReference type="PROSITE" id="PS00058">
    <property type="entry name" value="DNA_MISMATCH_REPAIR_1"/>
    <property type="match status" value="1"/>
</dbReference>
<evidence type="ECO:0000256" key="2">
    <source>
        <dbReference type="ARBA" id="ARBA00021975"/>
    </source>
</evidence>
<dbReference type="KEGG" id="bhl:Bache_0187"/>
<dbReference type="SUPFAM" id="SSF118116">
    <property type="entry name" value="DNA mismatch repair protein MutL"/>
    <property type="match status" value="1"/>
</dbReference>
<dbReference type="SMART" id="SM01340">
    <property type="entry name" value="DNA_mis_repair"/>
    <property type="match status" value="1"/>
</dbReference>
<evidence type="ECO:0000256" key="1">
    <source>
        <dbReference type="ARBA" id="ARBA00006082"/>
    </source>
</evidence>
<evidence type="ECO:0000256" key="5">
    <source>
        <dbReference type="HAMAP-Rule" id="MF_00149"/>
    </source>
</evidence>
<dbReference type="SUPFAM" id="SSF54211">
    <property type="entry name" value="Ribosomal protein S5 domain 2-like"/>
    <property type="match status" value="1"/>
</dbReference>